<dbReference type="PRINTS" id="PR00926">
    <property type="entry name" value="MITOCARRIER"/>
</dbReference>
<keyword evidence="6" id="KW-1133">Transmembrane helix</keyword>
<dbReference type="Gene3D" id="1.50.40.10">
    <property type="entry name" value="Mitochondrial carrier domain"/>
    <property type="match status" value="2"/>
</dbReference>
<evidence type="ECO:0000256" key="7">
    <source>
        <dbReference type="ARBA" id="ARBA00023128"/>
    </source>
</evidence>
<dbReference type="AlphaFoldDB" id="A0A4S4KQP2"/>
<dbReference type="Pfam" id="PF00153">
    <property type="entry name" value="Mito_carr"/>
    <property type="match status" value="3"/>
</dbReference>
<evidence type="ECO:0000256" key="10">
    <source>
        <dbReference type="RuleBase" id="RU000488"/>
    </source>
</evidence>
<evidence type="ECO:0008006" key="13">
    <source>
        <dbReference type="Google" id="ProtNLM"/>
    </source>
</evidence>
<gene>
    <name evidence="11" type="ORF">EW026_g3154</name>
</gene>
<comment type="caution">
    <text evidence="11">The sequence shown here is derived from an EMBL/GenBank/DDBJ whole genome shotgun (WGS) entry which is preliminary data.</text>
</comment>
<accession>A0A4S4KQP2</accession>
<feature type="repeat" description="Solcar" evidence="9">
    <location>
        <begin position="209"/>
        <end position="296"/>
    </location>
</feature>
<evidence type="ECO:0000256" key="8">
    <source>
        <dbReference type="ARBA" id="ARBA00023136"/>
    </source>
</evidence>
<evidence type="ECO:0000313" key="11">
    <source>
        <dbReference type="EMBL" id="THG99149.1"/>
    </source>
</evidence>
<evidence type="ECO:0000256" key="9">
    <source>
        <dbReference type="PROSITE-ProRule" id="PRU00282"/>
    </source>
</evidence>
<dbReference type="GO" id="GO:0031966">
    <property type="term" value="C:mitochondrial membrane"/>
    <property type="evidence" value="ECO:0007669"/>
    <property type="project" value="UniProtKB-SubCell"/>
</dbReference>
<evidence type="ECO:0000256" key="2">
    <source>
        <dbReference type="ARBA" id="ARBA00006375"/>
    </source>
</evidence>
<dbReference type="PROSITE" id="PS50920">
    <property type="entry name" value="SOLCAR"/>
    <property type="match status" value="3"/>
</dbReference>
<evidence type="ECO:0000256" key="5">
    <source>
        <dbReference type="ARBA" id="ARBA00022737"/>
    </source>
</evidence>
<keyword evidence="12" id="KW-1185">Reference proteome</keyword>
<evidence type="ECO:0000256" key="3">
    <source>
        <dbReference type="ARBA" id="ARBA00022448"/>
    </source>
</evidence>
<dbReference type="InterPro" id="IPR023395">
    <property type="entry name" value="MCP_dom_sf"/>
</dbReference>
<name>A0A4S4KQP2_9APHY</name>
<evidence type="ECO:0000256" key="1">
    <source>
        <dbReference type="ARBA" id="ARBA00004225"/>
    </source>
</evidence>
<comment type="similarity">
    <text evidence="2 10">Belongs to the mitochondrial carrier (TC 2.A.29) family.</text>
</comment>
<dbReference type="FunFam" id="1.50.40.10:FF:000029">
    <property type="entry name" value="Solute carrier family 25 member 28"/>
    <property type="match status" value="1"/>
</dbReference>
<dbReference type="PANTHER" id="PTHR45758">
    <property type="entry name" value="MITOFERRIN-1-RELATED"/>
    <property type="match status" value="1"/>
</dbReference>
<proteinExistence type="inferred from homology"/>
<organism evidence="11 12">
    <name type="scientific">Hermanssonia centrifuga</name>
    <dbReference type="NCBI Taxonomy" id="98765"/>
    <lineage>
        <taxon>Eukaryota</taxon>
        <taxon>Fungi</taxon>
        <taxon>Dikarya</taxon>
        <taxon>Basidiomycota</taxon>
        <taxon>Agaricomycotina</taxon>
        <taxon>Agaricomycetes</taxon>
        <taxon>Polyporales</taxon>
        <taxon>Meruliaceae</taxon>
        <taxon>Hermanssonia</taxon>
    </lineage>
</organism>
<sequence length="300" mass="32291">MEGLEEVEYEALPPNAGLGVSMMAGALAGITEHAVMFPVDSIKTRMQVFATSPAAVYTGIGNAFTRISATEGARALWRGVSSVIMGAGPAHAVHFGTYEAVKEFFGGNVDGGRNQWIATSVAGASATIASDALMNPFDVIKQRMQVHKSEFRSALTCARTVYRNEGLNAFYISYPTTLTMTVPFTAVQFTVYEQLKSFLNPSGVYSPTTHIISGGLAGGVAGAVTTPLDVAKTLLQTRGSSSDPEIRNARGLRDAFRIIWKRDGMRGFARGLAPRVLTFMPSNALCWLSYEFFKAAIRDH</sequence>
<dbReference type="EMBL" id="SGPJ01000090">
    <property type="protein sequence ID" value="THG99149.1"/>
    <property type="molecule type" value="Genomic_DNA"/>
</dbReference>
<dbReference type="GO" id="GO:0015093">
    <property type="term" value="F:ferrous iron transmembrane transporter activity"/>
    <property type="evidence" value="ECO:0007669"/>
    <property type="project" value="TreeGrafter"/>
</dbReference>
<dbReference type="PANTHER" id="PTHR45758:SF4">
    <property type="entry name" value="MITOFERRIN-1"/>
    <property type="match status" value="1"/>
</dbReference>
<dbReference type="SUPFAM" id="SSF103506">
    <property type="entry name" value="Mitochondrial carrier"/>
    <property type="match status" value="1"/>
</dbReference>
<keyword evidence="5" id="KW-0677">Repeat</keyword>
<feature type="repeat" description="Solcar" evidence="9">
    <location>
        <begin position="114"/>
        <end position="198"/>
    </location>
</feature>
<dbReference type="InterPro" id="IPR018108">
    <property type="entry name" value="MCP_transmembrane"/>
</dbReference>
<dbReference type="GO" id="GO:0048250">
    <property type="term" value="P:iron import into the mitochondrion"/>
    <property type="evidence" value="ECO:0007669"/>
    <property type="project" value="TreeGrafter"/>
</dbReference>
<keyword evidence="7" id="KW-0496">Mitochondrion</keyword>
<feature type="repeat" description="Solcar" evidence="9">
    <location>
        <begin position="16"/>
        <end position="104"/>
    </location>
</feature>
<dbReference type="InterPro" id="IPR002067">
    <property type="entry name" value="MCP"/>
</dbReference>
<comment type="subcellular location">
    <subcellularLocation>
        <location evidence="1">Mitochondrion membrane</location>
        <topology evidence="1">Multi-pass membrane protein</topology>
    </subcellularLocation>
</comment>
<keyword evidence="3 10" id="KW-0813">Transport</keyword>
<reference evidence="11 12" key="1">
    <citation type="submission" date="2019-02" db="EMBL/GenBank/DDBJ databases">
        <title>Genome sequencing of the rare red list fungi Phlebia centrifuga.</title>
        <authorList>
            <person name="Buettner E."/>
            <person name="Kellner H."/>
        </authorList>
    </citation>
    <scope>NUCLEOTIDE SEQUENCE [LARGE SCALE GENOMIC DNA]</scope>
    <source>
        <strain evidence="11 12">DSM 108282</strain>
    </source>
</reference>
<keyword evidence="8 9" id="KW-0472">Membrane</keyword>
<protein>
    <recommendedName>
        <fullName evidence="13">Mitochondrial carrier</fullName>
    </recommendedName>
</protein>
<keyword evidence="4 9" id="KW-0812">Transmembrane</keyword>
<dbReference type="Proteomes" id="UP000309038">
    <property type="component" value="Unassembled WGS sequence"/>
</dbReference>
<evidence type="ECO:0000256" key="6">
    <source>
        <dbReference type="ARBA" id="ARBA00022989"/>
    </source>
</evidence>
<evidence type="ECO:0000313" key="12">
    <source>
        <dbReference type="Proteomes" id="UP000309038"/>
    </source>
</evidence>
<evidence type="ECO:0000256" key="4">
    <source>
        <dbReference type="ARBA" id="ARBA00022692"/>
    </source>
</evidence>